<evidence type="ECO:0000313" key="3">
    <source>
        <dbReference type="Proteomes" id="UP000229730"/>
    </source>
</evidence>
<keyword evidence="3" id="KW-1185">Reference proteome</keyword>
<name>A0A2G4YM86_9PROT</name>
<dbReference type="InParanoid" id="A0A2G4YM86"/>
<evidence type="ECO:0000256" key="1">
    <source>
        <dbReference type="SAM" id="Phobius"/>
    </source>
</evidence>
<comment type="caution">
    <text evidence="2">The sequence shown here is derived from an EMBL/GenBank/DDBJ whole genome shotgun (WGS) entry which is preliminary data.</text>
</comment>
<feature type="transmembrane region" description="Helical" evidence="1">
    <location>
        <begin position="7"/>
        <end position="24"/>
    </location>
</feature>
<dbReference type="AlphaFoldDB" id="A0A2G4YM86"/>
<dbReference type="RefSeq" id="WP_099475315.1">
    <property type="nucleotide sequence ID" value="NZ_CP041025.1"/>
</dbReference>
<keyword evidence="1" id="KW-0812">Transmembrane</keyword>
<keyword evidence="1" id="KW-0472">Membrane</keyword>
<dbReference type="EMBL" id="PDEM01000033">
    <property type="protein sequence ID" value="PHZ83422.1"/>
    <property type="molecule type" value="Genomic_DNA"/>
</dbReference>
<evidence type="ECO:0000313" key="2">
    <source>
        <dbReference type="EMBL" id="PHZ83422.1"/>
    </source>
</evidence>
<gene>
    <name evidence="2" type="ORF">CRD36_17855</name>
</gene>
<accession>A0A2G4YM86</accession>
<protein>
    <submittedName>
        <fullName evidence="2">Uncharacterized protein</fullName>
    </submittedName>
</protein>
<keyword evidence="1" id="KW-1133">Transmembrane helix</keyword>
<sequence>MRHFQKIIFAVAVIMLGFSIWYYADVTTPPPAPAPVIVSPIQEDEVPTAGAEFDVRDYGVSEKEAPAMNAYFAEVKAEVTDVLNRDETVVVTMNDFKTRDAYKQKLYMALSMANRLKVVSATACDRLKKKLDETKSADQQEKIRRSSEYVVCFPAKW</sequence>
<reference evidence="2 3" key="1">
    <citation type="submission" date="2017-10" db="EMBL/GenBank/DDBJ databases">
        <title>Frigbacter circumglobatus gen. nov. sp. nov., isolated from sediment cultured in situ.</title>
        <authorList>
            <person name="Zhao Z."/>
        </authorList>
    </citation>
    <scope>NUCLEOTIDE SEQUENCE [LARGE SCALE GENOMIC DNA]</scope>
    <source>
        <strain evidence="2 3">ZYL</strain>
    </source>
</reference>
<organism evidence="2 3">
    <name type="scientific">Paremcibacter congregatus</name>
    <dbReference type="NCBI Taxonomy" id="2043170"/>
    <lineage>
        <taxon>Bacteria</taxon>
        <taxon>Pseudomonadati</taxon>
        <taxon>Pseudomonadota</taxon>
        <taxon>Alphaproteobacteria</taxon>
        <taxon>Emcibacterales</taxon>
        <taxon>Emcibacteraceae</taxon>
        <taxon>Paremcibacter</taxon>
    </lineage>
</organism>
<proteinExistence type="predicted"/>
<dbReference type="Proteomes" id="UP000229730">
    <property type="component" value="Unassembled WGS sequence"/>
</dbReference>